<dbReference type="SUPFAM" id="SSF54719">
    <property type="entry name" value="Fe,Mn superoxide dismutase (SOD), C-terminal domain"/>
    <property type="match status" value="1"/>
</dbReference>
<dbReference type="InterPro" id="IPR019833">
    <property type="entry name" value="Mn/Fe_SOD_BS"/>
</dbReference>
<evidence type="ECO:0000256" key="2">
    <source>
        <dbReference type="ARBA" id="ARBA00012682"/>
    </source>
</evidence>
<organism evidence="9 10">
    <name type="scientific">Anaerospora hongkongensis</name>
    <dbReference type="NCBI Taxonomy" id="244830"/>
    <lineage>
        <taxon>Bacteria</taxon>
        <taxon>Bacillati</taxon>
        <taxon>Bacillota</taxon>
        <taxon>Negativicutes</taxon>
        <taxon>Selenomonadales</taxon>
        <taxon>Sporomusaceae</taxon>
        <taxon>Anaerospora</taxon>
    </lineage>
</organism>
<dbReference type="Proteomes" id="UP000295063">
    <property type="component" value="Unassembled WGS sequence"/>
</dbReference>
<feature type="domain" description="Manganese/iron superoxide dismutase N-terminal" evidence="7">
    <location>
        <begin position="5"/>
        <end position="88"/>
    </location>
</feature>
<comment type="caution">
    <text evidence="9">The sequence shown here is derived from an EMBL/GenBank/DDBJ whole genome shotgun (WGS) entry which is preliminary data.</text>
</comment>
<evidence type="ECO:0000256" key="3">
    <source>
        <dbReference type="ARBA" id="ARBA00022723"/>
    </source>
</evidence>
<dbReference type="Pfam" id="PF00081">
    <property type="entry name" value="Sod_Fe_N"/>
    <property type="match status" value="1"/>
</dbReference>
<dbReference type="PRINTS" id="PR01703">
    <property type="entry name" value="MNSODISMTASE"/>
</dbReference>
<evidence type="ECO:0000256" key="1">
    <source>
        <dbReference type="ARBA" id="ARBA00008714"/>
    </source>
</evidence>
<dbReference type="SUPFAM" id="SSF46609">
    <property type="entry name" value="Fe,Mn superoxide dismutase (SOD), N-terminal domain"/>
    <property type="match status" value="1"/>
</dbReference>
<feature type="binding site" evidence="5">
    <location>
        <position position="81"/>
    </location>
    <ligand>
        <name>Mn(2+)</name>
        <dbReference type="ChEBI" id="CHEBI:29035"/>
    </ligand>
</feature>
<feature type="binding site" evidence="5">
    <location>
        <position position="25"/>
    </location>
    <ligand>
        <name>Mn(2+)</name>
        <dbReference type="ChEBI" id="CHEBI:29035"/>
    </ligand>
</feature>
<proteinExistence type="inferred from homology"/>
<name>A0A4R1PWC5_9FIRM</name>
<dbReference type="InterPro" id="IPR019832">
    <property type="entry name" value="Mn/Fe_SOD_C"/>
</dbReference>
<keyword evidence="3 5" id="KW-0479">Metal-binding</keyword>
<accession>A0A4R1PWC5</accession>
<protein>
    <recommendedName>
        <fullName evidence="2 6">Superoxide dismutase</fullName>
        <ecNumber evidence="2 6">1.15.1.1</ecNumber>
    </recommendedName>
</protein>
<dbReference type="InterPro" id="IPR001189">
    <property type="entry name" value="Mn/Fe_SOD"/>
</dbReference>
<dbReference type="PANTHER" id="PTHR43595:SF2">
    <property type="entry name" value="SMALL RIBOSOMAL SUBUNIT PROTEIN MS42"/>
    <property type="match status" value="1"/>
</dbReference>
<feature type="binding site" evidence="5">
    <location>
        <position position="171"/>
    </location>
    <ligand>
        <name>Mn(2+)</name>
        <dbReference type="ChEBI" id="CHEBI:29035"/>
    </ligand>
</feature>
<dbReference type="OrthoDB" id="9803125at2"/>
<dbReference type="Pfam" id="PF02777">
    <property type="entry name" value="Sod_Fe_C"/>
    <property type="match status" value="1"/>
</dbReference>
<evidence type="ECO:0000313" key="9">
    <source>
        <dbReference type="EMBL" id="TCL36757.1"/>
    </source>
</evidence>
<dbReference type="Gene3D" id="3.55.40.20">
    <property type="entry name" value="Iron/manganese superoxide dismutase, C-terminal domain"/>
    <property type="match status" value="1"/>
</dbReference>
<dbReference type="PIRSF" id="PIRSF000349">
    <property type="entry name" value="SODismutase"/>
    <property type="match status" value="1"/>
</dbReference>
<dbReference type="FunFam" id="3.55.40.20:FF:000001">
    <property type="entry name" value="Superoxide dismutase"/>
    <property type="match status" value="1"/>
</dbReference>
<dbReference type="AlphaFoldDB" id="A0A4R1PWC5"/>
<reference evidence="9 10" key="1">
    <citation type="submission" date="2019-03" db="EMBL/GenBank/DDBJ databases">
        <title>Genomic Encyclopedia of Type Strains, Phase IV (KMG-IV): sequencing the most valuable type-strain genomes for metagenomic binning, comparative biology and taxonomic classification.</title>
        <authorList>
            <person name="Goeker M."/>
        </authorList>
    </citation>
    <scope>NUCLEOTIDE SEQUENCE [LARGE SCALE GENOMIC DNA]</scope>
    <source>
        <strain evidence="9 10">DSM 15969</strain>
    </source>
</reference>
<evidence type="ECO:0000259" key="8">
    <source>
        <dbReference type="Pfam" id="PF02777"/>
    </source>
</evidence>
<dbReference type="EC" id="1.15.1.1" evidence="2 6"/>
<feature type="binding site" evidence="5">
    <location>
        <position position="167"/>
    </location>
    <ligand>
        <name>Mn(2+)</name>
        <dbReference type="ChEBI" id="CHEBI:29035"/>
    </ligand>
</feature>
<comment type="similarity">
    <text evidence="1 6">Belongs to the iron/manganese superoxide dismutase family.</text>
</comment>
<keyword evidence="10" id="KW-1185">Reference proteome</keyword>
<comment type="function">
    <text evidence="6">Destroys radicals which are normally produced within the cells and which are toxic to biological systems.</text>
</comment>
<dbReference type="PANTHER" id="PTHR43595">
    <property type="entry name" value="37S RIBOSOMAL PROTEIN S26, MITOCHONDRIAL"/>
    <property type="match status" value="1"/>
</dbReference>
<keyword evidence="4 6" id="KW-0560">Oxidoreductase</keyword>
<evidence type="ECO:0000313" key="10">
    <source>
        <dbReference type="Proteomes" id="UP000295063"/>
    </source>
</evidence>
<dbReference type="RefSeq" id="WP_132080156.1">
    <property type="nucleotide sequence ID" value="NZ_SLUI01000007.1"/>
</dbReference>
<dbReference type="InterPro" id="IPR036324">
    <property type="entry name" value="Mn/Fe_SOD_N_sf"/>
</dbReference>
<dbReference type="GO" id="GO:0046872">
    <property type="term" value="F:metal ion binding"/>
    <property type="evidence" value="ECO:0007669"/>
    <property type="project" value="UniProtKB-KW"/>
</dbReference>
<dbReference type="PROSITE" id="PS00088">
    <property type="entry name" value="SOD_MN"/>
    <property type="match status" value="1"/>
</dbReference>
<dbReference type="InterPro" id="IPR036314">
    <property type="entry name" value="SOD_C_sf"/>
</dbReference>
<evidence type="ECO:0000256" key="6">
    <source>
        <dbReference type="RuleBase" id="RU000414"/>
    </source>
</evidence>
<evidence type="ECO:0000256" key="4">
    <source>
        <dbReference type="ARBA" id="ARBA00023002"/>
    </source>
</evidence>
<sequence>MKQVELKYGFEALEPFIDEATMRTHYQKHHATYTNNFNAALEKLPELAGKTDAEILSNLSVIADAGLRTAVQNNGGGFYNHNLYFSTISPEGGKVPAGVLDGQLERDFGSFAEFKEKISAAAIGRFGSGWAWLSSDAAGKLAITSTPNQDNPLMESNGTWTPILAIDVWEHAYYLKYKNLRADYVKAFFEVIDWQEVAKRYELAVR</sequence>
<feature type="domain" description="Manganese/iron superoxide dismutase C-terminal" evidence="8">
    <location>
        <begin position="98"/>
        <end position="200"/>
    </location>
</feature>
<dbReference type="GO" id="GO:0004784">
    <property type="term" value="F:superoxide dismutase activity"/>
    <property type="evidence" value="ECO:0007669"/>
    <property type="project" value="UniProtKB-EC"/>
</dbReference>
<comment type="catalytic activity">
    <reaction evidence="6">
        <text>2 superoxide + 2 H(+) = H2O2 + O2</text>
        <dbReference type="Rhea" id="RHEA:20696"/>
        <dbReference type="ChEBI" id="CHEBI:15378"/>
        <dbReference type="ChEBI" id="CHEBI:15379"/>
        <dbReference type="ChEBI" id="CHEBI:16240"/>
        <dbReference type="ChEBI" id="CHEBI:18421"/>
        <dbReference type="EC" id="1.15.1.1"/>
    </reaction>
</comment>
<dbReference type="GO" id="GO:0005737">
    <property type="term" value="C:cytoplasm"/>
    <property type="evidence" value="ECO:0007669"/>
    <property type="project" value="TreeGrafter"/>
</dbReference>
<evidence type="ECO:0000259" key="7">
    <source>
        <dbReference type="Pfam" id="PF00081"/>
    </source>
</evidence>
<evidence type="ECO:0000256" key="5">
    <source>
        <dbReference type="PIRSR" id="PIRSR000349-1"/>
    </source>
</evidence>
<gene>
    <name evidence="9" type="ORF">EV210_10719</name>
</gene>
<dbReference type="Gene3D" id="1.10.287.990">
    <property type="entry name" value="Fe,Mn superoxide dismutase (SOD) domain"/>
    <property type="match status" value="1"/>
</dbReference>
<dbReference type="InterPro" id="IPR019831">
    <property type="entry name" value="Mn/Fe_SOD_N"/>
</dbReference>
<dbReference type="EMBL" id="SLUI01000007">
    <property type="protein sequence ID" value="TCL36757.1"/>
    <property type="molecule type" value="Genomic_DNA"/>
</dbReference>